<dbReference type="Proteomes" id="UP001139103">
    <property type="component" value="Unassembled WGS sequence"/>
</dbReference>
<dbReference type="EMBL" id="JAJKFT010000002">
    <property type="protein sequence ID" value="MCC9627492.1"/>
    <property type="molecule type" value="Genomic_DNA"/>
</dbReference>
<dbReference type="AlphaFoldDB" id="A0A9X1SF74"/>
<organism evidence="2 3">
    <name type="scientific">Blastopirellula sediminis</name>
    <dbReference type="NCBI Taxonomy" id="2894196"/>
    <lineage>
        <taxon>Bacteria</taxon>
        <taxon>Pseudomonadati</taxon>
        <taxon>Planctomycetota</taxon>
        <taxon>Planctomycetia</taxon>
        <taxon>Pirellulales</taxon>
        <taxon>Pirellulaceae</taxon>
        <taxon>Blastopirellula</taxon>
    </lineage>
</organism>
<reference evidence="2" key="1">
    <citation type="submission" date="2021-11" db="EMBL/GenBank/DDBJ databases">
        <title>Genome sequence.</title>
        <authorList>
            <person name="Sun Q."/>
        </authorList>
    </citation>
    <scope>NUCLEOTIDE SEQUENCE</scope>
    <source>
        <strain evidence="2">JC732</strain>
    </source>
</reference>
<feature type="chain" id="PRO_5040875160" evidence="1">
    <location>
        <begin position="25"/>
        <end position="159"/>
    </location>
</feature>
<protein>
    <submittedName>
        <fullName evidence="2">Uncharacterized protein</fullName>
    </submittedName>
</protein>
<accession>A0A9X1SF74</accession>
<keyword evidence="3" id="KW-1185">Reference proteome</keyword>
<keyword evidence="1" id="KW-0732">Signal</keyword>
<name>A0A9X1SF74_9BACT</name>
<evidence type="ECO:0000313" key="2">
    <source>
        <dbReference type="EMBL" id="MCC9627492.1"/>
    </source>
</evidence>
<sequence>MMRFSWIGSASTFLLLALPMFALAQAPSQQMPLGVPIAAGPAAMPQPAVAGYPMGQPIQQVGYQQNCETCPPGYGGHGHMVRGYGNPGFANPGMGGAPGYPGFGVDQYPKQHAPSVYPYIGPHYPYPQIPLGWKNVTLEWDDGYWWLDFHRRRSKHHTH</sequence>
<gene>
    <name evidence="2" type="ORF">LOC68_03710</name>
</gene>
<feature type="signal peptide" evidence="1">
    <location>
        <begin position="1"/>
        <end position="24"/>
    </location>
</feature>
<evidence type="ECO:0000313" key="3">
    <source>
        <dbReference type="Proteomes" id="UP001139103"/>
    </source>
</evidence>
<evidence type="ECO:0000256" key="1">
    <source>
        <dbReference type="SAM" id="SignalP"/>
    </source>
</evidence>
<proteinExistence type="predicted"/>
<comment type="caution">
    <text evidence="2">The sequence shown here is derived from an EMBL/GenBank/DDBJ whole genome shotgun (WGS) entry which is preliminary data.</text>
</comment>